<dbReference type="CDD" id="cd01949">
    <property type="entry name" value="GGDEF"/>
    <property type="match status" value="1"/>
</dbReference>
<evidence type="ECO:0000256" key="1">
    <source>
        <dbReference type="ARBA" id="ARBA00012528"/>
    </source>
</evidence>
<dbReference type="PROSITE" id="PS50887">
    <property type="entry name" value="GGDEF"/>
    <property type="match status" value="1"/>
</dbReference>
<dbReference type="InterPro" id="IPR043128">
    <property type="entry name" value="Rev_trsase/Diguanyl_cyclase"/>
</dbReference>
<evidence type="ECO:0000256" key="3">
    <source>
        <dbReference type="SAM" id="Phobius"/>
    </source>
</evidence>
<dbReference type="InterPro" id="IPR050469">
    <property type="entry name" value="Diguanylate_Cyclase"/>
</dbReference>
<dbReference type="OrthoDB" id="9813903at2"/>
<accession>A0A2R4C9R4</accession>
<dbReference type="PANTHER" id="PTHR45138">
    <property type="entry name" value="REGULATORY COMPONENTS OF SENSORY TRANSDUCTION SYSTEM"/>
    <property type="match status" value="1"/>
</dbReference>
<keyword evidence="3" id="KW-0812">Transmembrane</keyword>
<dbReference type="EMBL" id="CP028324">
    <property type="protein sequence ID" value="AVR96335.1"/>
    <property type="molecule type" value="Genomic_DNA"/>
</dbReference>
<protein>
    <recommendedName>
        <fullName evidence="1">diguanylate cyclase</fullName>
        <ecNumber evidence="1">2.7.7.65</ecNumber>
    </recommendedName>
</protein>
<evidence type="ECO:0000259" key="5">
    <source>
        <dbReference type="PROSITE" id="PS50887"/>
    </source>
</evidence>
<dbReference type="PANTHER" id="PTHR45138:SF9">
    <property type="entry name" value="DIGUANYLATE CYCLASE DGCM-RELATED"/>
    <property type="match status" value="1"/>
</dbReference>
<feature type="chain" id="PRO_5015302019" description="diguanylate cyclase" evidence="4">
    <location>
        <begin position="33"/>
        <end position="687"/>
    </location>
</feature>
<keyword evidence="3" id="KW-0472">Membrane</keyword>
<reference evidence="6 7" key="1">
    <citation type="submission" date="2018-03" db="EMBL/GenBank/DDBJ databases">
        <title>Massilia armeniaca sp. nov., isolated from desert soil.</title>
        <authorList>
            <person name="Huang H."/>
            <person name="Ren M."/>
        </authorList>
    </citation>
    <scope>NUCLEOTIDE SEQUENCE [LARGE SCALE GENOMIC DNA]</scope>
    <source>
        <strain evidence="6 7">ZMN-3</strain>
    </source>
</reference>
<dbReference type="RefSeq" id="WP_107141681.1">
    <property type="nucleotide sequence ID" value="NZ_CP028324.1"/>
</dbReference>
<feature type="transmembrane region" description="Helical" evidence="3">
    <location>
        <begin position="438"/>
        <end position="456"/>
    </location>
</feature>
<dbReference type="SUPFAM" id="SSF55073">
    <property type="entry name" value="Nucleotide cyclase"/>
    <property type="match status" value="1"/>
</dbReference>
<dbReference type="InterPro" id="IPR029787">
    <property type="entry name" value="Nucleotide_cyclase"/>
</dbReference>
<dbReference type="AlphaFoldDB" id="A0A2R4C9R4"/>
<keyword evidence="7" id="KW-1185">Reference proteome</keyword>
<name>A0A2R4C9R4_9BURK</name>
<evidence type="ECO:0000256" key="4">
    <source>
        <dbReference type="SAM" id="SignalP"/>
    </source>
</evidence>
<dbReference type="NCBIfam" id="TIGR00254">
    <property type="entry name" value="GGDEF"/>
    <property type="match status" value="1"/>
</dbReference>
<dbReference type="SUPFAM" id="SSF48452">
    <property type="entry name" value="TPR-like"/>
    <property type="match status" value="2"/>
</dbReference>
<gene>
    <name evidence="6" type="ORF">C9I28_11915</name>
</gene>
<dbReference type="Pfam" id="PF00990">
    <property type="entry name" value="GGDEF"/>
    <property type="match status" value="1"/>
</dbReference>
<keyword evidence="3" id="KW-1133">Transmembrane helix</keyword>
<dbReference type="Gene3D" id="1.25.40.10">
    <property type="entry name" value="Tetratricopeptide repeat domain"/>
    <property type="match status" value="2"/>
</dbReference>
<dbReference type="GO" id="GO:0052621">
    <property type="term" value="F:diguanylate cyclase activity"/>
    <property type="evidence" value="ECO:0007669"/>
    <property type="project" value="UniProtKB-EC"/>
</dbReference>
<dbReference type="Proteomes" id="UP000240505">
    <property type="component" value="Chromosome"/>
</dbReference>
<dbReference type="InterPro" id="IPR011990">
    <property type="entry name" value="TPR-like_helical_dom_sf"/>
</dbReference>
<keyword evidence="4" id="KW-0732">Signal</keyword>
<dbReference type="SMART" id="SM00267">
    <property type="entry name" value="GGDEF"/>
    <property type="match status" value="1"/>
</dbReference>
<comment type="catalytic activity">
    <reaction evidence="2">
        <text>2 GTP = 3',3'-c-di-GMP + 2 diphosphate</text>
        <dbReference type="Rhea" id="RHEA:24898"/>
        <dbReference type="ChEBI" id="CHEBI:33019"/>
        <dbReference type="ChEBI" id="CHEBI:37565"/>
        <dbReference type="ChEBI" id="CHEBI:58805"/>
        <dbReference type="EC" id="2.7.7.65"/>
    </reaction>
</comment>
<dbReference type="KEGG" id="masz:C9I28_11915"/>
<dbReference type="FunFam" id="3.30.70.270:FF:000001">
    <property type="entry name" value="Diguanylate cyclase domain protein"/>
    <property type="match status" value="1"/>
</dbReference>
<feature type="signal peptide" evidence="4">
    <location>
        <begin position="1"/>
        <end position="32"/>
    </location>
</feature>
<evidence type="ECO:0000313" key="6">
    <source>
        <dbReference type="EMBL" id="AVR96335.1"/>
    </source>
</evidence>
<proteinExistence type="predicted"/>
<evidence type="ECO:0000256" key="2">
    <source>
        <dbReference type="ARBA" id="ARBA00034247"/>
    </source>
</evidence>
<dbReference type="EC" id="2.7.7.65" evidence="1"/>
<dbReference type="InterPro" id="IPR000160">
    <property type="entry name" value="GGDEF_dom"/>
</dbReference>
<dbReference type="Gene3D" id="3.30.70.270">
    <property type="match status" value="1"/>
</dbReference>
<organism evidence="6 7">
    <name type="scientific">Pseudoduganella armeniaca</name>
    <dbReference type="NCBI Taxonomy" id="2072590"/>
    <lineage>
        <taxon>Bacteria</taxon>
        <taxon>Pseudomonadati</taxon>
        <taxon>Pseudomonadota</taxon>
        <taxon>Betaproteobacteria</taxon>
        <taxon>Burkholderiales</taxon>
        <taxon>Oxalobacteraceae</taxon>
        <taxon>Telluria group</taxon>
        <taxon>Pseudoduganella</taxon>
    </lineage>
</organism>
<sequence length="687" mass="75439">MTVLFLFASLRRATLAGAVLLATLLCAAPARADDAALLAELRAISDLSYSANPAAIKRLEELRATLPQNVSYRVQRELLLTRNSLQRDAGQAEQAAETLDTLRELAQANNDRDTVLLARLGRADRLLDQGKPMQVLALLDALRPQLGAHPSRLLQNWLDLAYGDAYSGTSQFDKALSRYLAVLSRTEGDDVATLRERLQVMMLISRLYVNMNNPEKGLAMATSALDTYRSVMPARPMAWLLFAQGTAYISLERNAEGLAAFEAALATAERAGLVAMEGVILGNVADHYLRAKEYAKAEKASRRALVKSVQVNDVSSVLMAKANLGFALGGQGKLDAALPYIREVIDDLRSSNSLGDLVNMLDETSRMFEAAGRSQEALRFVRDQQTVQKKLLVSERDQAVAALQEKFEADRRQRQIDQLARDNQVKDTVISNKRQEQLIIAVAAALLLAAGVFVYVQYRRARRANAALARLNVQLEYHATRDPLTGLFNRRVFTERMQRRAGLPEAERRQQRGSGVDVLTIIDIDHFKSINDRWGHAVGDRTLVEVARRLTEAVRTSDMVLRWGGEEFLVFAPGVPVDQVDGMVERLLAAIGTLPVDCGDVQVPVKISAGAVPMPFCDLPETQFSWEKAVQLADMGLYHAKTHGRNRAVVVAGLAEPVRPSLARTESDFDGAVAQGIVQVAVVAGPD</sequence>
<evidence type="ECO:0000313" key="7">
    <source>
        <dbReference type="Proteomes" id="UP000240505"/>
    </source>
</evidence>
<feature type="domain" description="GGDEF" evidence="5">
    <location>
        <begin position="515"/>
        <end position="653"/>
    </location>
</feature>